<feature type="region of interest" description="Disordered" evidence="7">
    <location>
        <begin position="150"/>
        <end position="172"/>
    </location>
</feature>
<keyword evidence="4" id="KW-0256">Endoplasmic reticulum</keyword>
<evidence type="ECO:0000256" key="6">
    <source>
        <dbReference type="ARBA" id="ARBA00023136"/>
    </source>
</evidence>
<evidence type="ECO:0000256" key="5">
    <source>
        <dbReference type="ARBA" id="ARBA00022989"/>
    </source>
</evidence>
<keyword evidence="5 8" id="KW-1133">Transmembrane helix</keyword>
<dbReference type="GO" id="GO:0005773">
    <property type="term" value="C:vacuole"/>
    <property type="evidence" value="ECO:0007669"/>
    <property type="project" value="GOC"/>
</dbReference>
<organism evidence="9 10">
    <name type="scientific">Gonium pectorale</name>
    <name type="common">Green alga</name>
    <dbReference type="NCBI Taxonomy" id="33097"/>
    <lineage>
        <taxon>Eukaryota</taxon>
        <taxon>Viridiplantae</taxon>
        <taxon>Chlorophyta</taxon>
        <taxon>core chlorophytes</taxon>
        <taxon>Chlorophyceae</taxon>
        <taxon>CS clade</taxon>
        <taxon>Chlamydomonadales</taxon>
        <taxon>Volvocaceae</taxon>
        <taxon>Gonium</taxon>
    </lineage>
</organism>
<keyword evidence="6 8" id="KW-0472">Membrane</keyword>
<evidence type="ECO:0000256" key="1">
    <source>
        <dbReference type="ARBA" id="ARBA00004477"/>
    </source>
</evidence>
<dbReference type="GO" id="GO:0005789">
    <property type="term" value="C:endoplasmic reticulum membrane"/>
    <property type="evidence" value="ECO:0007669"/>
    <property type="project" value="UniProtKB-SubCell"/>
</dbReference>
<proteinExistence type="inferred from homology"/>
<sequence>MAKEGAKKRVEENRKRLRNLRIAMAVGIATNAIVRLVLRRGYASTAHIIGFGALLFLDLFSYSAIAKFAEPEYNDKGDITYPGADLSMGGMCGYWHDLLYISIFVQVTSSLSSYFWYTLLVVPGFALYMLYVKILKPYWDSTRMEAPAMDEATRKRLERTQQRAERRRMKWR</sequence>
<dbReference type="InterPro" id="IPR008506">
    <property type="entry name" value="SND2/TMEM208"/>
</dbReference>
<dbReference type="EMBL" id="LSYV01000103">
    <property type="protein sequence ID" value="KXZ43094.1"/>
    <property type="molecule type" value="Genomic_DNA"/>
</dbReference>
<comment type="caution">
    <text evidence="9">The sequence shown here is derived from an EMBL/GenBank/DDBJ whole genome shotgun (WGS) entry which is preliminary data.</text>
</comment>
<evidence type="ECO:0000256" key="8">
    <source>
        <dbReference type="SAM" id="Phobius"/>
    </source>
</evidence>
<protein>
    <recommendedName>
        <fullName evidence="11">Transmembrane protein 208</fullName>
    </recommendedName>
</protein>
<dbReference type="STRING" id="33097.A0A150FZS4"/>
<feature type="transmembrane region" description="Helical" evidence="8">
    <location>
        <begin position="114"/>
        <end position="134"/>
    </location>
</feature>
<evidence type="ECO:0000256" key="4">
    <source>
        <dbReference type="ARBA" id="ARBA00022824"/>
    </source>
</evidence>
<comment type="subcellular location">
    <subcellularLocation>
        <location evidence="1">Endoplasmic reticulum membrane</location>
        <topology evidence="1">Multi-pass membrane protein</topology>
    </subcellularLocation>
</comment>
<feature type="compositionally biased region" description="Basic and acidic residues" evidence="7">
    <location>
        <begin position="151"/>
        <end position="164"/>
    </location>
</feature>
<dbReference type="Proteomes" id="UP000075714">
    <property type="component" value="Unassembled WGS sequence"/>
</dbReference>
<evidence type="ECO:0000256" key="2">
    <source>
        <dbReference type="ARBA" id="ARBA00009950"/>
    </source>
</evidence>
<dbReference type="PANTHER" id="PTHR13505:SF7">
    <property type="entry name" value="TRANSMEMBRANE PROTEIN 208"/>
    <property type="match status" value="1"/>
</dbReference>
<evidence type="ECO:0000313" key="9">
    <source>
        <dbReference type="EMBL" id="KXZ43094.1"/>
    </source>
</evidence>
<accession>A0A150FZS4</accession>
<evidence type="ECO:0008006" key="11">
    <source>
        <dbReference type="Google" id="ProtNLM"/>
    </source>
</evidence>
<dbReference type="AlphaFoldDB" id="A0A150FZS4"/>
<name>A0A150FZS4_GONPE</name>
<reference evidence="10" key="1">
    <citation type="journal article" date="2016" name="Nat. Commun.">
        <title>The Gonium pectorale genome demonstrates co-option of cell cycle regulation during the evolution of multicellularity.</title>
        <authorList>
            <person name="Hanschen E.R."/>
            <person name="Marriage T.N."/>
            <person name="Ferris P.J."/>
            <person name="Hamaji T."/>
            <person name="Toyoda A."/>
            <person name="Fujiyama A."/>
            <person name="Neme R."/>
            <person name="Noguchi H."/>
            <person name="Minakuchi Y."/>
            <person name="Suzuki M."/>
            <person name="Kawai-Toyooka H."/>
            <person name="Smith D.R."/>
            <person name="Sparks H."/>
            <person name="Anderson J."/>
            <person name="Bakaric R."/>
            <person name="Luria V."/>
            <person name="Karger A."/>
            <person name="Kirschner M.W."/>
            <person name="Durand P.M."/>
            <person name="Michod R.E."/>
            <person name="Nozaki H."/>
            <person name="Olson B.J."/>
        </authorList>
    </citation>
    <scope>NUCLEOTIDE SEQUENCE [LARGE SCALE GENOMIC DNA]</scope>
    <source>
        <strain evidence="10">NIES-2863</strain>
    </source>
</reference>
<evidence type="ECO:0000313" key="10">
    <source>
        <dbReference type="Proteomes" id="UP000075714"/>
    </source>
</evidence>
<keyword evidence="3 8" id="KW-0812">Transmembrane</keyword>
<keyword evidence="10" id="KW-1185">Reference proteome</keyword>
<gene>
    <name evidence="9" type="ORF">GPECTOR_102g47</name>
</gene>
<dbReference type="PANTHER" id="PTHR13505">
    <property type="entry name" value="TRANSMEMBRANE PROTEIN 208"/>
    <property type="match status" value="1"/>
</dbReference>
<dbReference type="GO" id="GO:0006624">
    <property type="term" value="P:vacuolar protein processing"/>
    <property type="evidence" value="ECO:0007669"/>
    <property type="project" value="TreeGrafter"/>
</dbReference>
<dbReference type="Pfam" id="PF05620">
    <property type="entry name" value="TMEM208_SND2"/>
    <property type="match status" value="1"/>
</dbReference>
<comment type="similarity">
    <text evidence="2">Belongs to the TMEM208 family.</text>
</comment>
<feature type="transmembrane region" description="Helical" evidence="8">
    <location>
        <begin position="44"/>
        <end position="65"/>
    </location>
</feature>
<feature type="transmembrane region" description="Helical" evidence="8">
    <location>
        <begin position="20"/>
        <end position="38"/>
    </location>
</feature>
<dbReference type="OrthoDB" id="276296at2759"/>
<feature type="transmembrane region" description="Helical" evidence="8">
    <location>
        <begin position="86"/>
        <end position="108"/>
    </location>
</feature>
<evidence type="ECO:0000256" key="7">
    <source>
        <dbReference type="SAM" id="MobiDB-lite"/>
    </source>
</evidence>
<evidence type="ECO:0000256" key="3">
    <source>
        <dbReference type="ARBA" id="ARBA00022692"/>
    </source>
</evidence>